<evidence type="ECO:0000256" key="1">
    <source>
        <dbReference type="SAM" id="MobiDB-lite"/>
    </source>
</evidence>
<sequence length="114" mass="12900">MHDNNSAQKLKHHMCSTDGVIHDQRRCRHFQENMRSATAQKRLDLHHRALALITRLLQYNRQPRCGIVNGKISGSQSAKDTRPVMQCHLMPSAHAASSITKSPVQRPSAGRRMP</sequence>
<dbReference type="EMBL" id="LSBJ02000001">
    <property type="protein sequence ID" value="OWT43578.1"/>
    <property type="molecule type" value="Genomic_DNA"/>
</dbReference>
<organism evidence="2 3">
    <name type="scientific">Pochonia chlamydosporia 170</name>
    <dbReference type="NCBI Taxonomy" id="1380566"/>
    <lineage>
        <taxon>Eukaryota</taxon>
        <taxon>Fungi</taxon>
        <taxon>Dikarya</taxon>
        <taxon>Ascomycota</taxon>
        <taxon>Pezizomycotina</taxon>
        <taxon>Sordariomycetes</taxon>
        <taxon>Hypocreomycetidae</taxon>
        <taxon>Hypocreales</taxon>
        <taxon>Clavicipitaceae</taxon>
        <taxon>Pochonia</taxon>
    </lineage>
</organism>
<comment type="caution">
    <text evidence="2">The sequence shown here is derived from an EMBL/GenBank/DDBJ whole genome shotgun (WGS) entry which is preliminary data.</text>
</comment>
<proteinExistence type="predicted"/>
<dbReference type="KEGG" id="pchm:VFPPC_18695"/>
<evidence type="ECO:0000313" key="2">
    <source>
        <dbReference type="EMBL" id="OWT43578.1"/>
    </source>
</evidence>
<reference evidence="2 3" key="1">
    <citation type="journal article" date="2016" name="PLoS Pathog.">
        <title>Biosynthesis of antibiotic leucinostatins in bio-control fungus Purpureocillium lilacinum and their inhibition on phytophthora revealed by genome mining.</title>
        <authorList>
            <person name="Wang G."/>
            <person name="Liu Z."/>
            <person name="Lin R."/>
            <person name="Li E."/>
            <person name="Mao Z."/>
            <person name="Ling J."/>
            <person name="Yang Y."/>
            <person name="Yin W.B."/>
            <person name="Xie B."/>
        </authorList>
    </citation>
    <scope>NUCLEOTIDE SEQUENCE [LARGE SCALE GENOMIC DNA]</scope>
    <source>
        <strain evidence="2">170</strain>
    </source>
</reference>
<gene>
    <name evidence="2" type="ORF">VFPPC_18695</name>
</gene>
<keyword evidence="3" id="KW-1185">Reference proteome</keyword>
<dbReference type="AlphaFoldDB" id="A0A219AS37"/>
<accession>A0A219AS37</accession>
<feature type="compositionally biased region" description="Polar residues" evidence="1">
    <location>
        <begin position="95"/>
        <end position="105"/>
    </location>
</feature>
<dbReference type="GeneID" id="33937389"/>
<evidence type="ECO:0000313" key="3">
    <source>
        <dbReference type="Proteomes" id="UP000078397"/>
    </source>
</evidence>
<protein>
    <submittedName>
        <fullName evidence="2">Uncharacterized protein</fullName>
    </submittedName>
</protein>
<name>A0A219AS37_METCM</name>
<feature type="region of interest" description="Disordered" evidence="1">
    <location>
        <begin position="90"/>
        <end position="114"/>
    </location>
</feature>
<dbReference type="Proteomes" id="UP000078397">
    <property type="component" value="Unassembled WGS sequence"/>
</dbReference>
<dbReference type="RefSeq" id="XP_022285988.1">
    <property type="nucleotide sequence ID" value="XM_022430268.1"/>
</dbReference>